<sequence length="480" mass="49081">MVWKKWLVFGGSGLAVGGFVCVLASCLKDPREGDTVHVVDSCDRTQLSNEPSSKHATLRAYLESSDLLLQRATDVETEMKDACNAISSELGLSTGKDLVAACKPIAARVDKLSTIAPIPPPGSPFWGELRFAPNCTVQENAVAECMSTCAEACDVTKCEPDKLVGACDGECTGRCVTTGDDIACTGDCVGEVPPAGPTTCTGECIGTCSGLEWSGECAGACAGRFTGRCAGTCTGTCDGTDINVNAGDAGADAGPAPPGSPPPANADGNCTGTCVGVCSKGANGYCAGAKCTSFNPSAEPSPAPFAGGKCGTGLCAGTCRSGLGTGALAKCSGTCTANKSQCNGVCVGTCNGTRSSAVCQGRLNCGQNAECENACQARGELATSCSEPRVMEVYAVSDPALREAWKKHGARLAKALSEVESLRTARGFIKNRAYGDFVTIGLQGDLVRTCVAQGRTIVDNADTKISAMLNSDPTHRRYQQ</sequence>
<evidence type="ECO:0000313" key="2">
    <source>
        <dbReference type="Proteomes" id="UP001374803"/>
    </source>
</evidence>
<gene>
    <name evidence="1" type="ORF">LVJ94_30305</name>
</gene>
<reference evidence="1" key="1">
    <citation type="submission" date="2021-12" db="EMBL/GenBank/DDBJ databases">
        <title>Discovery of the Pendulisporaceae a myxobacterial family with distinct sporulation behavior and unique specialized metabolism.</title>
        <authorList>
            <person name="Garcia R."/>
            <person name="Popoff A."/>
            <person name="Bader C.D."/>
            <person name="Loehr J."/>
            <person name="Walesch S."/>
            <person name="Walt C."/>
            <person name="Boldt J."/>
            <person name="Bunk B."/>
            <person name="Haeckl F.J.F.P.J."/>
            <person name="Gunesch A.P."/>
            <person name="Birkelbach J."/>
            <person name="Nuebel U."/>
            <person name="Pietschmann T."/>
            <person name="Bach T."/>
            <person name="Mueller R."/>
        </authorList>
    </citation>
    <scope>NUCLEOTIDE SEQUENCE</scope>
    <source>
        <strain evidence="1">MSr11367</strain>
    </source>
</reference>
<organism evidence="1 2">
    <name type="scientific">Pendulispora rubella</name>
    <dbReference type="NCBI Taxonomy" id="2741070"/>
    <lineage>
        <taxon>Bacteria</taxon>
        <taxon>Pseudomonadati</taxon>
        <taxon>Myxococcota</taxon>
        <taxon>Myxococcia</taxon>
        <taxon>Myxococcales</taxon>
        <taxon>Sorangiineae</taxon>
        <taxon>Pendulisporaceae</taxon>
        <taxon>Pendulispora</taxon>
    </lineage>
</organism>
<dbReference type="Proteomes" id="UP001374803">
    <property type="component" value="Chromosome"/>
</dbReference>
<dbReference type="EMBL" id="CP089983">
    <property type="protein sequence ID" value="WXB01200.1"/>
    <property type="molecule type" value="Genomic_DNA"/>
</dbReference>
<evidence type="ECO:0008006" key="3">
    <source>
        <dbReference type="Google" id="ProtNLM"/>
    </source>
</evidence>
<dbReference type="PROSITE" id="PS51257">
    <property type="entry name" value="PROKAR_LIPOPROTEIN"/>
    <property type="match status" value="1"/>
</dbReference>
<name>A0ABZ2KW53_9BACT</name>
<proteinExistence type="predicted"/>
<keyword evidence="2" id="KW-1185">Reference proteome</keyword>
<accession>A0ABZ2KW53</accession>
<evidence type="ECO:0000313" key="1">
    <source>
        <dbReference type="EMBL" id="WXB01200.1"/>
    </source>
</evidence>
<dbReference type="RefSeq" id="WP_394830810.1">
    <property type="nucleotide sequence ID" value="NZ_CP089929.1"/>
</dbReference>
<protein>
    <recommendedName>
        <fullName evidence="3">Tryptophan synthase alpha chain</fullName>
    </recommendedName>
</protein>